<proteinExistence type="predicted"/>
<evidence type="ECO:0000259" key="2">
    <source>
        <dbReference type="PROSITE" id="PS50011"/>
    </source>
</evidence>
<evidence type="ECO:0000313" key="4">
    <source>
        <dbReference type="Proteomes" id="UP000192578"/>
    </source>
</evidence>
<keyword evidence="4" id="KW-1185">Reference proteome</keyword>
<dbReference type="InterPro" id="IPR011009">
    <property type="entry name" value="Kinase-like_dom_sf"/>
</dbReference>
<dbReference type="AlphaFoldDB" id="A0A1W0WFS3"/>
<name>A0A1W0WFS3_HYPEX</name>
<dbReference type="EMBL" id="MTYJ01000111">
    <property type="protein sequence ID" value="OQV14065.1"/>
    <property type="molecule type" value="Genomic_DNA"/>
</dbReference>
<keyword evidence="3" id="KW-0808">Transferase</keyword>
<comment type="caution">
    <text evidence="3">The sequence shown here is derived from an EMBL/GenBank/DDBJ whole genome shotgun (WGS) entry which is preliminary data.</text>
</comment>
<dbReference type="OrthoDB" id="5979581at2759"/>
<accession>A0A1W0WFS3</accession>
<dbReference type="GO" id="GO:0004672">
    <property type="term" value="F:protein kinase activity"/>
    <property type="evidence" value="ECO:0007669"/>
    <property type="project" value="InterPro"/>
</dbReference>
<feature type="compositionally biased region" description="Gly residues" evidence="1">
    <location>
        <begin position="439"/>
        <end position="450"/>
    </location>
</feature>
<dbReference type="PANTHER" id="PTHR11909">
    <property type="entry name" value="CASEIN KINASE-RELATED"/>
    <property type="match status" value="1"/>
</dbReference>
<organism evidence="3 4">
    <name type="scientific">Hypsibius exemplaris</name>
    <name type="common">Freshwater tardigrade</name>
    <dbReference type="NCBI Taxonomy" id="2072580"/>
    <lineage>
        <taxon>Eukaryota</taxon>
        <taxon>Metazoa</taxon>
        <taxon>Ecdysozoa</taxon>
        <taxon>Tardigrada</taxon>
        <taxon>Eutardigrada</taxon>
        <taxon>Parachela</taxon>
        <taxon>Hypsibioidea</taxon>
        <taxon>Hypsibiidae</taxon>
        <taxon>Hypsibius</taxon>
    </lineage>
</organism>
<dbReference type="SMART" id="SM00220">
    <property type="entry name" value="S_TKc"/>
    <property type="match status" value="1"/>
</dbReference>
<dbReference type="Gene3D" id="1.10.510.10">
    <property type="entry name" value="Transferase(Phosphotransferase) domain 1"/>
    <property type="match status" value="1"/>
</dbReference>
<feature type="domain" description="Protein kinase" evidence="2">
    <location>
        <begin position="93"/>
        <end position="375"/>
    </location>
</feature>
<dbReference type="SUPFAM" id="SSF56112">
    <property type="entry name" value="Protein kinase-like (PK-like)"/>
    <property type="match status" value="1"/>
</dbReference>
<dbReference type="GO" id="GO:0005524">
    <property type="term" value="F:ATP binding"/>
    <property type="evidence" value="ECO:0007669"/>
    <property type="project" value="InterPro"/>
</dbReference>
<feature type="compositionally biased region" description="Basic and acidic residues" evidence="1">
    <location>
        <begin position="451"/>
        <end position="461"/>
    </location>
</feature>
<sequence length="478" mass="54094">MNMSLSKLNGNVEAINTESGGSNFRASLFAGSVGANVANLQAAKHFEREMNRKSYRQARADGFEHFDEQPTDQHAFMDTYSVSRGELLVAEKWRCVRKIAFGSTSVVYLAFSVDYEEEAAVKVCNFSKGDEALGNEANVYYYIQGGPGIPSLYWYGQEHGRHFLVTELLGPNLMDFLHFCDGKFTLKTVCMLAVQIFESLDWLHRSGYIHRDIRPQNFCMGNVSTSKQVFLIDYATAIKPRGKVTVQGQKYIPRGVGTRLKGHAIYDSVAAHYGNEHGFRDDVESSLYMLAHFLIGDLPWRGLKYNRHTGDAQLPATDSTKPSERKALLDQVCMKKLTSSFLDTTPPEFREAYNHIRSLPYEQIPDYELLIHLFLKMMKDADEQFDYRYDWLPDKANSRYQLQVDKKRSIICRMIPAKVMPFLALQTHTIQYMEDNEGNTGGGDAVGTGEGKGEQDTMGRRATEDAVFAAFAQRDKAD</sequence>
<dbReference type="InterPro" id="IPR000719">
    <property type="entry name" value="Prot_kinase_dom"/>
</dbReference>
<dbReference type="InterPro" id="IPR050235">
    <property type="entry name" value="CK1_Ser-Thr_kinase"/>
</dbReference>
<evidence type="ECO:0000256" key="1">
    <source>
        <dbReference type="SAM" id="MobiDB-lite"/>
    </source>
</evidence>
<gene>
    <name evidence="3" type="ORF">BV898_11730</name>
</gene>
<dbReference type="Proteomes" id="UP000192578">
    <property type="component" value="Unassembled WGS sequence"/>
</dbReference>
<protein>
    <submittedName>
        <fullName evidence="3">Casein kinase I isoform alpha</fullName>
    </submittedName>
</protein>
<reference evidence="4" key="1">
    <citation type="submission" date="2017-01" db="EMBL/GenBank/DDBJ databases">
        <title>Comparative genomics of anhydrobiosis in the tardigrade Hypsibius dujardini.</title>
        <authorList>
            <person name="Yoshida Y."/>
            <person name="Koutsovoulos G."/>
            <person name="Laetsch D."/>
            <person name="Stevens L."/>
            <person name="Kumar S."/>
            <person name="Horikawa D."/>
            <person name="Ishino K."/>
            <person name="Komine S."/>
            <person name="Tomita M."/>
            <person name="Blaxter M."/>
            <person name="Arakawa K."/>
        </authorList>
    </citation>
    <scope>NUCLEOTIDE SEQUENCE [LARGE SCALE GENOMIC DNA]</scope>
    <source>
        <strain evidence="4">Z151</strain>
    </source>
</reference>
<feature type="region of interest" description="Disordered" evidence="1">
    <location>
        <begin position="435"/>
        <end position="461"/>
    </location>
</feature>
<evidence type="ECO:0000313" key="3">
    <source>
        <dbReference type="EMBL" id="OQV14065.1"/>
    </source>
</evidence>
<dbReference type="PROSITE" id="PS50011">
    <property type="entry name" value="PROTEIN_KINASE_DOM"/>
    <property type="match status" value="1"/>
</dbReference>
<keyword evidence="3" id="KW-0418">Kinase</keyword>
<dbReference type="Pfam" id="PF00069">
    <property type="entry name" value="Pkinase"/>
    <property type="match status" value="1"/>
</dbReference>